<proteinExistence type="predicted"/>
<reference evidence="2 3" key="1">
    <citation type="journal article" date="2020" name="Nat. Food">
        <title>A phased Vanilla planifolia genome enables genetic improvement of flavour and production.</title>
        <authorList>
            <person name="Hasing T."/>
            <person name="Tang H."/>
            <person name="Brym M."/>
            <person name="Khazi F."/>
            <person name="Huang T."/>
            <person name="Chambers A.H."/>
        </authorList>
    </citation>
    <scope>NUCLEOTIDE SEQUENCE [LARGE SCALE GENOMIC DNA]</scope>
    <source>
        <tissue evidence="2">Leaf</tissue>
    </source>
</reference>
<organism evidence="2 3">
    <name type="scientific">Vanilla planifolia</name>
    <name type="common">Vanilla</name>
    <dbReference type="NCBI Taxonomy" id="51239"/>
    <lineage>
        <taxon>Eukaryota</taxon>
        <taxon>Viridiplantae</taxon>
        <taxon>Streptophyta</taxon>
        <taxon>Embryophyta</taxon>
        <taxon>Tracheophyta</taxon>
        <taxon>Spermatophyta</taxon>
        <taxon>Magnoliopsida</taxon>
        <taxon>Liliopsida</taxon>
        <taxon>Asparagales</taxon>
        <taxon>Orchidaceae</taxon>
        <taxon>Vanilloideae</taxon>
        <taxon>Vanilleae</taxon>
        <taxon>Vanilla</taxon>
    </lineage>
</organism>
<sequence length="87" mass="8788">MEAAVGVEVALLKPSGDRKPDNACPTPQVHLLSCSLFIEAIISSTTTNCGTARLGNANGDIGGESDGGDAGIGTNVEVGDDDIPFDK</sequence>
<dbReference type="Proteomes" id="UP000636800">
    <property type="component" value="Unassembled WGS sequence"/>
</dbReference>
<dbReference type="AlphaFoldDB" id="A0A835V5Z5"/>
<feature type="region of interest" description="Disordered" evidence="1">
    <location>
        <begin position="62"/>
        <end position="87"/>
    </location>
</feature>
<feature type="compositionally biased region" description="Acidic residues" evidence="1">
    <location>
        <begin position="78"/>
        <end position="87"/>
    </location>
</feature>
<name>A0A835V5Z5_VANPL</name>
<dbReference type="EMBL" id="JADCNL010000004">
    <property type="protein sequence ID" value="KAG0485005.1"/>
    <property type="molecule type" value="Genomic_DNA"/>
</dbReference>
<accession>A0A835V5Z5</accession>
<feature type="compositionally biased region" description="Gly residues" evidence="1">
    <location>
        <begin position="62"/>
        <end position="71"/>
    </location>
</feature>
<protein>
    <submittedName>
        <fullName evidence="2">Uncharacterized protein</fullName>
    </submittedName>
</protein>
<evidence type="ECO:0000313" key="3">
    <source>
        <dbReference type="Proteomes" id="UP000636800"/>
    </source>
</evidence>
<gene>
    <name evidence="2" type="ORF">HPP92_009084</name>
</gene>
<comment type="caution">
    <text evidence="2">The sequence shown here is derived from an EMBL/GenBank/DDBJ whole genome shotgun (WGS) entry which is preliminary data.</text>
</comment>
<evidence type="ECO:0000313" key="2">
    <source>
        <dbReference type="EMBL" id="KAG0485005.1"/>
    </source>
</evidence>
<keyword evidence="3" id="KW-1185">Reference proteome</keyword>
<evidence type="ECO:0000256" key="1">
    <source>
        <dbReference type="SAM" id="MobiDB-lite"/>
    </source>
</evidence>